<comment type="caution">
    <text evidence="2">The sequence shown here is derived from an EMBL/GenBank/DDBJ whole genome shotgun (WGS) entry which is preliminary data.</text>
</comment>
<reference evidence="2" key="1">
    <citation type="journal article" date="2014" name="Int. J. Syst. Evol. Microbiol.">
        <title>Complete genome sequence of Corynebacterium casei LMG S-19264T (=DSM 44701T), isolated from a smear-ripened cheese.</title>
        <authorList>
            <consortium name="US DOE Joint Genome Institute (JGI-PGF)"/>
            <person name="Walter F."/>
            <person name="Albersmeier A."/>
            <person name="Kalinowski J."/>
            <person name="Ruckert C."/>
        </authorList>
    </citation>
    <scope>NUCLEOTIDE SEQUENCE</scope>
    <source>
        <strain evidence="2">NBRC 110071</strain>
    </source>
</reference>
<dbReference type="Proteomes" id="UP001161389">
    <property type="component" value="Unassembled WGS sequence"/>
</dbReference>
<dbReference type="AlphaFoldDB" id="A0AA37SBV0"/>
<dbReference type="Gene3D" id="3.10.450.50">
    <property type="match status" value="1"/>
</dbReference>
<reference evidence="2" key="2">
    <citation type="submission" date="2023-01" db="EMBL/GenBank/DDBJ databases">
        <title>Draft genome sequence of Litoribrevibacter albus strain NBRC 110071.</title>
        <authorList>
            <person name="Sun Q."/>
            <person name="Mori K."/>
        </authorList>
    </citation>
    <scope>NUCLEOTIDE SEQUENCE</scope>
    <source>
        <strain evidence="2">NBRC 110071</strain>
    </source>
</reference>
<dbReference type="RefSeq" id="WP_284381627.1">
    <property type="nucleotide sequence ID" value="NZ_BSNM01000014.1"/>
</dbReference>
<evidence type="ECO:0000313" key="2">
    <source>
        <dbReference type="EMBL" id="GLQ31864.1"/>
    </source>
</evidence>
<dbReference type="SUPFAM" id="SSF54427">
    <property type="entry name" value="NTF2-like"/>
    <property type="match status" value="1"/>
</dbReference>
<gene>
    <name evidence="2" type="ORF">GCM10007876_23430</name>
</gene>
<feature type="domain" description="SnoaL-like" evidence="1">
    <location>
        <begin position="16"/>
        <end position="135"/>
    </location>
</feature>
<sequence>MSEETTLNLKTILDNFSNDFTQQRLDSVVEYFAEHAEYRELGGNIIVGKKNIRQALQRLFDGAYGNLNFESKHLMIDAENRAVCFVWNCQHSLLGSQGLDFINKIIYWGLRLWYGQQFYWEGIDYFIFDHKGKIISKQTYGKAILPKFIRGKSNH</sequence>
<dbReference type="InterPro" id="IPR037401">
    <property type="entry name" value="SnoaL-like"/>
</dbReference>
<evidence type="ECO:0000259" key="1">
    <source>
        <dbReference type="Pfam" id="PF12680"/>
    </source>
</evidence>
<keyword evidence="3" id="KW-1185">Reference proteome</keyword>
<dbReference type="InterPro" id="IPR032710">
    <property type="entry name" value="NTF2-like_dom_sf"/>
</dbReference>
<dbReference type="EMBL" id="BSNM01000014">
    <property type="protein sequence ID" value="GLQ31864.1"/>
    <property type="molecule type" value="Genomic_DNA"/>
</dbReference>
<evidence type="ECO:0000313" key="3">
    <source>
        <dbReference type="Proteomes" id="UP001161389"/>
    </source>
</evidence>
<protein>
    <recommendedName>
        <fullName evidence="1">SnoaL-like domain-containing protein</fullName>
    </recommendedName>
</protein>
<dbReference type="Pfam" id="PF12680">
    <property type="entry name" value="SnoaL_2"/>
    <property type="match status" value="1"/>
</dbReference>
<accession>A0AA37SBV0</accession>
<proteinExistence type="predicted"/>
<name>A0AA37SBV0_9GAMM</name>
<organism evidence="2 3">
    <name type="scientific">Litoribrevibacter albus</name>
    <dbReference type="NCBI Taxonomy" id="1473156"/>
    <lineage>
        <taxon>Bacteria</taxon>
        <taxon>Pseudomonadati</taxon>
        <taxon>Pseudomonadota</taxon>
        <taxon>Gammaproteobacteria</taxon>
        <taxon>Oceanospirillales</taxon>
        <taxon>Oceanospirillaceae</taxon>
        <taxon>Litoribrevibacter</taxon>
    </lineage>
</organism>